<name>A0A928UT32_9SPHI</name>
<feature type="transmembrane region" description="Helical" evidence="5">
    <location>
        <begin position="104"/>
        <end position="124"/>
    </location>
</feature>
<keyword evidence="2 5" id="KW-0812">Transmembrane</keyword>
<dbReference type="InterPro" id="IPR032808">
    <property type="entry name" value="DoxX"/>
</dbReference>
<dbReference type="AlphaFoldDB" id="A0A928UT32"/>
<dbReference type="RefSeq" id="WP_196934667.1">
    <property type="nucleotide sequence ID" value="NZ_MU158698.1"/>
</dbReference>
<sequence length="131" mass="14547">MNKISYLIIRLSVAISLFGHGLVRLPKLQTFSDGMLKEFENSMLPSILVMPLSYAIPIAEFVFGLLLLVGLFTRFSAFGSAFLMLLLMFGTCMVENFGALPSQFIHAGFCAILIHFIQSNSFALDKMNNKS</sequence>
<evidence type="ECO:0000256" key="1">
    <source>
        <dbReference type="ARBA" id="ARBA00004141"/>
    </source>
</evidence>
<reference evidence="6" key="1">
    <citation type="submission" date="2018-02" db="EMBL/GenBank/DDBJ databases">
        <authorList>
            <person name="Vasarhelyi B.M."/>
            <person name="Deshmukh S."/>
            <person name="Balint B."/>
            <person name="Kukolya J."/>
        </authorList>
    </citation>
    <scope>NUCLEOTIDE SEQUENCE</scope>
    <source>
        <strain evidence="6">KB22</strain>
    </source>
</reference>
<dbReference type="Pfam" id="PF07681">
    <property type="entry name" value="DoxX"/>
    <property type="match status" value="1"/>
</dbReference>
<comment type="subcellular location">
    <subcellularLocation>
        <location evidence="1">Membrane</location>
        <topology evidence="1">Multi-pass membrane protein</topology>
    </subcellularLocation>
</comment>
<comment type="caution">
    <text evidence="6">The sequence shown here is derived from an EMBL/GenBank/DDBJ whole genome shotgun (WGS) entry which is preliminary data.</text>
</comment>
<evidence type="ECO:0000313" key="7">
    <source>
        <dbReference type="Proteomes" id="UP000616201"/>
    </source>
</evidence>
<organism evidence="6 7">
    <name type="scientific">Sphingobacterium hungaricum</name>
    <dbReference type="NCBI Taxonomy" id="2082723"/>
    <lineage>
        <taxon>Bacteria</taxon>
        <taxon>Pseudomonadati</taxon>
        <taxon>Bacteroidota</taxon>
        <taxon>Sphingobacteriia</taxon>
        <taxon>Sphingobacteriales</taxon>
        <taxon>Sphingobacteriaceae</taxon>
        <taxon>Sphingobacterium</taxon>
    </lineage>
</organism>
<evidence type="ECO:0000313" key="6">
    <source>
        <dbReference type="EMBL" id="MBE8712328.1"/>
    </source>
</evidence>
<gene>
    <name evidence="6" type="ORF">C4F49_01360</name>
</gene>
<evidence type="ECO:0000256" key="5">
    <source>
        <dbReference type="SAM" id="Phobius"/>
    </source>
</evidence>
<dbReference type="GO" id="GO:0016020">
    <property type="term" value="C:membrane"/>
    <property type="evidence" value="ECO:0007669"/>
    <property type="project" value="UniProtKB-SubCell"/>
</dbReference>
<accession>A0A928UT32</accession>
<keyword evidence="7" id="KW-1185">Reference proteome</keyword>
<feature type="transmembrane region" description="Helical" evidence="5">
    <location>
        <begin position="75"/>
        <end position="98"/>
    </location>
</feature>
<feature type="transmembrane region" description="Helical" evidence="5">
    <location>
        <begin position="43"/>
        <end position="68"/>
    </location>
</feature>
<keyword evidence="3 5" id="KW-1133">Transmembrane helix</keyword>
<proteinExistence type="predicted"/>
<evidence type="ECO:0000256" key="4">
    <source>
        <dbReference type="ARBA" id="ARBA00023136"/>
    </source>
</evidence>
<keyword evidence="4 5" id="KW-0472">Membrane</keyword>
<evidence type="ECO:0000256" key="3">
    <source>
        <dbReference type="ARBA" id="ARBA00022989"/>
    </source>
</evidence>
<protein>
    <submittedName>
        <fullName evidence="6">DoxX family protein</fullName>
    </submittedName>
</protein>
<evidence type="ECO:0000256" key="2">
    <source>
        <dbReference type="ARBA" id="ARBA00022692"/>
    </source>
</evidence>
<feature type="transmembrane region" description="Helical" evidence="5">
    <location>
        <begin position="7"/>
        <end position="23"/>
    </location>
</feature>
<dbReference type="EMBL" id="PRDK01000001">
    <property type="protein sequence ID" value="MBE8712328.1"/>
    <property type="molecule type" value="Genomic_DNA"/>
</dbReference>
<dbReference type="Proteomes" id="UP000616201">
    <property type="component" value="Unassembled WGS sequence"/>
</dbReference>